<evidence type="ECO:0000313" key="3">
    <source>
        <dbReference type="Proteomes" id="UP001642409"/>
    </source>
</evidence>
<reference evidence="2 3" key="2">
    <citation type="submission" date="2024-07" db="EMBL/GenBank/DDBJ databases">
        <authorList>
            <person name="Akdeniz Z."/>
        </authorList>
    </citation>
    <scope>NUCLEOTIDE SEQUENCE [LARGE SCALE GENOMIC DNA]</scope>
</reference>
<dbReference type="EMBL" id="CAXDID020000312">
    <property type="protein sequence ID" value="CAL6075212.1"/>
    <property type="molecule type" value="Genomic_DNA"/>
</dbReference>
<comment type="caution">
    <text evidence="1">The sequence shown here is derived from an EMBL/GenBank/DDBJ whole genome shotgun (WGS) entry which is preliminary data.</text>
</comment>
<dbReference type="SUPFAM" id="SSF57184">
    <property type="entry name" value="Growth factor receptor domain"/>
    <property type="match status" value="2"/>
</dbReference>
<organism evidence="1">
    <name type="scientific">Hexamita inflata</name>
    <dbReference type="NCBI Taxonomy" id="28002"/>
    <lineage>
        <taxon>Eukaryota</taxon>
        <taxon>Metamonada</taxon>
        <taxon>Diplomonadida</taxon>
        <taxon>Hexamitidae</taxon>
        <taxon>Hexamitinae</taxon>
        <taxon>Hexamita</taxon>
    </lineage>
</organism>
<evidence type="ECO:0000313" key="2">
    <source>
        <dbReference type="EMBL" id="CAL6075212.1"/>
    </source>
</evidence>
<gene>
    <name evidence="1" type="ORF">HINF_LOCUS19937</name>
    <name evidence="2" type="ORF">HINF_LOCUS57098</name>
</gene>
<name>A0AA86TYW6_9EUKA</name>
<evidence type="ECO:0000313" key="1">
    <source>
        <dbReference type="EMBL" id="CAI9932292.1"/>
    </source>
</evidence>
<dbReference type="AlphaFoldDB" id="A0AA86TYW6"/>
<dbReference type="Proteomes" id="UP001642409">
    <property type="component" value="Unassembled WGS sequence"/>
</dbReference>
<reference evidence="1" key="1">
    <citation type="submission" date="2023-06" db="EMBL/GenBank/DDBJ databases">
        <authorList>
            <person name="Kurt Z."/>
        </authorList>
    </citation>
    <scope>NUCLEOTIDE SEQUENCE</scope>
</reference>
<protein>
    <submittedName>
        <fullName evidence="1">Cysteine-rich membrane protein 2</fullName>
    </submittedName>
    <submittedName>
        <fullName evidence="2">Cysteine-rich_membrane protein 2</fullName>
    </submittedName>
</protein>
<dbReference type="EMBL" id="CATOUU010000512">
    <property type="protein sequence ID" value="CAI9932292.1"/>
    <property type="molecule type" value="Genomic_DNA"/>
</dbReference>
<keyword evidence="3" id="KW-1185">Reference proteome</keyword>
<sequence length="864" mass="93215">MILQLVINFNTGMVKSASVCIGDGATHSDVGNCECPENQTKYTPVQGAYICMCQKRRSGSICMNTCNEVNQVCLNPPCICSSCTSPLVQNSDSSQCVSCQTNDPLSISSGIGCACAANTDPFSQYPNCACKQNYTNIQGRCLCSQQYYQSSDNQSCVLQCNQNEIRFNYDIMNYCLLCSNNQVPNVAKTMCVDRLCNNSFLNQEGTFCVQSCENGQPNANNQCQLCTSFTNLSHFNQSFGLCECDSTANQWYQFPNCQCYENYVIEGSTCVCLLMKAANGFGCVPSCPADQLSNSSSRQCSICSANLVPNSAKNQCVPRTCGSEFLNIAGTYCVTSCLSLEAVPNADRQCVFCPIKISQNQQNCITACPPTQISNHKLCQTCSIDTVPNVYKNSCVSPSSCGSGFLNVEGTFCVSSCLTEFGYPSGTRCLLCNNQTQLGVWASFSCTCSSGFGVVGVFPECSCHSSFIQQGALCSCSQKVSSDGSQCLSSCPASQVFLEGAAQCSSCPAGTTPNQDQTDCVSTTCSSAVFRNGVKFVFCFRGSQANRIVDSFIAFASDEPFYASLFLHAKKMASVRIEGHVQNSPGMSVYSLNIMGSLKVVQSEINVSVTAVVAAGLQTFGELSVRFSQINISVRYDQFCLGYELRQLSSDFTLFFERVQLDLHLVSRSEDTEFCLMDSDSTLSVNISHSTVSVSMTEHSDSFFGVCHSANEVHLSSVVFTYAVNSQTALFVGVVKQIASLTIEGANFSFQIAASNAFGLAKTVQGLCSISNTRISGMITAQYNVSGMIENSYGGLEIRTLYFGLVARGSTSSCGLVNTAQRQWVIDNLMYVGYNQTPQQPVFGSNCGCTGTEYKADGLCYTIQ</sequence>
<proteinExistence type="predicted"/>
<dbReference type="InterPro" id="IPR009030">
    <property type="entry name" value="Growth_fac_rcpt_cys_sf"/>
</dbReference>
<accession>A0AA86TYW6</accession>